<evidence type="ECO:0000256" key="12">
    <source>
        <dbReference type="ARBA" id="ARBA00023315"/>
    </source>
</evidence>
<keyword evidence="12" id="KW-0012">Acyltransferase</keyword>
<dbReference type="SUPFAM" id="SSF47473">
    <property type="entry name" value="EF-hand"/>
    <property type="match status" value="1"/>
</dbReference>
<dbReference type="GO" id="GO:0016020">
    <property type="term" value="C:membrane"/>
    <property type="evidence" value="ECO:0007669"/>
    <property type="project" value="UniProtKB-SubCell"/>
</dbReference>
<keyword evidence="4" id="KW-0444">Lipid biosynthesis</keyword>
<evidence type="ECO:0000256" key="3">
    <source>
        <dbReference type="ARBA" id="ARBA00008655"/>
    </source>
</evidence>
<comment type="caution">
    <text evidence="16">The sequence shown here is derived from an EMBL/GenBank/DDBJ whole genome shotgun (WGS) entry which is preliminary data.</text>
</comment>
<evidence type="ECO:0000256" key="1">
    <source>
        <dbReference type="ARBA" id="ARBA00004370"/>
    </source>
</evidence>
<dbReference type="SUPFAM" id="SSF69593">
    <property type="entry name" value="Glycerol-3-phosphate (1)-acyltransferase"/>
    <property type="match status" value="1"/>
</dbReference>
<keyword evidence="5" id="KW-0808">Transferase</keyword>
<evidence type="ECO:0000256" key="10">
    <source>
        <dbReference type="ARBA" id="ARBA00023209"/>
    </source>
</evidence>
<dbReference type="CDD" id="cd07991">
    <property type="entry name" value="LPLAT_LPCAT1-like"/>
    <property type="match status" value="1"/>
</dbReference>
<dbReference type="InterPro" id="IPR045252">
    <property type="entry name" value="LPCAT1-like"/>
</dbReference>
<evidence type="ECO:0000259" key="15">
    <source>
        <dbReference type="SMART" id="SM00563"/>
    </source>
</evidence>
<evidence type="ECO:0000256" key="7">
    <source>
        <dbReference type="ARBA" id="ARBA00022989"/>
    </source>
</evidence>
<name>A0A8T2MPN1_9TELE</name>
<keyword evidence="10" id="KW-0594">Phospholipid biosynthesis</keyword>
<keyword evidence="6 14" id="KW-0812">Transmembrane</keyword>
<dbReference type="Gene3D" id="1.10.238.10">
    <property type="entry name" value="EF-hand"/>
    <property type="match status" value="1"/>
</dbReference>
<comment type="subcellular location">
    <subcellularLocation>
        <location evidence="1">Membrane</location>
    </subcellularLocation>
</comment>
<evidence type="ECO:0000256" key="11">
    <source>
        <dbReference type="ARBA" id="ARBA00023264"/>
    </source>
</evidence>
<gene>
    <name evidence="16" type="ORF">JZ751_025646</name>
</gene>
<dbReference type="OrthoDB" id="272512at2759"/>
<evidence type="ECO:0000256" key="8">
    <source>
        <dbReference type="ARBA" id="ARBA00023098"/>
    </source>
</evidence>
<comment type="similarity">
    <text evidence="3">Belongs to the 1-acyl-sn-glycerol-3-phosphate acyltransferase family.</text>
</comment>
<evidence type="ECO:0000256" key="4">
    <source>
        <dbReference type="ARBA" id="ARBA00022516"/>
    </source>
</evidence>
<keyword evidence="17" id="KW-1185">Reference proteome</keyword>
<dbReference type="Pfam" id="PF01553">
    <property type="entry name" value="Acyltransferase"/>
    <property type="match status" value="1"/>
</dbReference>
<dbReference type="PANTHER" id="PTHR23063">
    <property type="entry name" value="PHOSPHOLIPID ACYLTRANSFERASE"/>
    <property type="match status" value="1"/>
</dbReference>
<organism evidence="16 17">
    <name type="scientific">Albula glossodonta</name>
    <name type="common">roundjaw bonefish</name>
    <dbReference type="NCBI Taxonomy" id="121402"/>
    <lineage>
        <taxon>Eukaryota</taxon>
        <taxon>Metazoa</taxon>
        <taxon>Chordata</taxon>
        <taxon>Craniata</taxon>
        <taxon>Vertebrata</taxon>
        <taxon>Euteleostomi</taxon>
        <taxon>Actinopterygii</taxon>
        <taxon>Neopterygii</taxon>
        <taxon>Teleostei</taxon>
        <taxon>Albuliformes</taxon>
        <taxon>Albulidae</taxon>
        <taxon>Albula</taxon>
    </lineage>
</organism>
<evidence type="ECO:0000256" key="5">
    <source>
        <dbReference type="ARBA" id="ARBA00022679"/>
    </source>
</evidence>
<dbReference type="GO" id="GO:0008654">
    <property type="term" value="P:phospholipid biosynthetic process"/>
    <property type="evidence" value="ECO:0007669"/>
    <property type="project" value="UniProtKB-KW"/>
</dbReference>
<dbReference type="EMBL" id="JAFBMS010000642">
    <property type="protein sequence ID" value="KAG9330359.1"/>
    <property type="molecule type" value="Genomic_DNA"/>
</dbReference>
<comment type="pathway">
    <text evidence="13">Phospholipid metabolism.</text>
</comment>
<evidence type="ECO:0000256" key="13">
    <source>
        <dbReference type="ARBA" id="ARBA00025707"/>
    </source>
</evidence>
<dbReference type="GO" id="GO:0042171">
    <property type="term" value="F:lysophosphatidic acid acyltransferase activity"/>
    <property type="evidence" value="ECO:0007669"/>
    <property type="project" value="TreeGrafter"/>
</dbReference>
<dbReference type="InterPro" id="IPR002123">
    <property type="entry name" value="Plipid/glycerol_acylTrfase"/>
</dbReference>
<evidence type="ECO:0000256" key="6">
    <source>
        <dbReference type="ARBA" id="ARBA00022692"/>
    </source>
</evidence>
<accession>A0A8T2MPN1</accession>
<dbReference type="PANTHER" id="PTHR23063:SF7">
    <property type="entry name" value="LYSOPHOSPHOLIPID ACYLTRANSFERASE LPCAT4"/>
    <property type="match status" value="1"/>
</dbReference>
<comment type="pathway">
    <text evidence="2">Lipid metabolism; phospholipid metabolism.</text>
</comment>
<evidence type="ECO:0000256" key="2">
    <source>
        <dbReference type="ARBA" id="ARBA00005074"/>
    </source>
</evidence>
<evidence type="ECO:0000256" key="14">
    <source>
        <dbReference type="SAM" id="Phobius"/>
    </source>
</evidence>
<protein>
    <recommendedName>
        <fullName evidence="15">Phospholipid/glycerol acyltransferase domain-containing protein</fullName>
    </recommendedName>
</protein>
<sequence>MDPPGSQDPAQLYPHPFVHELKLTTAQKIRGAVLGAVLFPVRVALAALFFLIMWPIASLRLAGLSAEEQARPVSGWRRWVFHTPVLLLSRAVFFSLGFLWVRVKGRQAGPCEAPLLAVAPHSSFLDILVLVPTGLATVVSRSENTKLPVIGALLKFNQAVLVNRTDPQSRRQCVTQLKERLTSKGYWPQILIFPEGTTTNGKALIKFKPGAFMAGVPVQPVLLHYPNTLDTVRWTWKGTSWVRALWNTTSQFYTNITVEYLPVYTPSEQEKTDPTLYADNVQKLMAQALGVPATDYVMESRVPVRKLGRLSLPPEPPAKEALHLLQLTGVSDMAAIVNLMIDSCHSDQDGWISSDQLTTLLGLTDRQTATKICDIYTKSEQVDLRQLALSLAAVSGVWSMETLINTAFTLHDGGSKGYLTAAELGDLLGALVGCSQPQAAQLHREMSSRGQPSQVDLKMLLAEHPTYLRLFTQYLQSGEAGLTATTPQTNGMTDSRCRTKQNGIVSSNKKAD</sequence>
<keyword evidence="8" id="KW-0443">Lipid metabolism</keyword>
<proteinExistence type="inferred from homology"/>
<evidence type="ECO:0000313" key="17">
    <source>
        <dbReference type="Proteomes" id="UP000824540"/>
    </source>
</evidence>
<dbReference type="GO" id="GO:0005783">
    <property type="term" value="C:endoplasmic reticulum"/>
    <property type="evidence" value="ECO:0007669"/>
    <property type="project" value="TreeGrafter"/>
</dbReference>
<dbReference type="GO" id="GO:0036151">
    <property type="term" value="P:phosphatidylcholine acyl-chain remodeling"/>
    <property type="evidence" value="ECO:0007669"/>
    <property type="project" value="TreeGrafter"/>
</dbReference>
<keyword evidence="11" id="KW-1208">Phospholipid metabolism</keyword>
<evidence type="ECO:0000256" key="9">
    <source>
        <dbReference type="ARBA" id="ARBA00023136"/>
    </source>
</evidence>
<dbReference type="SMART" id="SM00563">
    <property type="entry name" value="PlsC"/>
    <property type="match status" value="1"/>
</dbReference>
<evidence type="ECO:0000313" key="16">
    <source>
        <dbReference type="EMBL" id="KAG9330359.1"/>
    </source>
</evidence>
<dbReference type="AlphaFoldDB" id="A0A8T2MPN1"/>
<dbReference type="GO" id="GO:0047184">
    <property type="term" value="F:1-acylglycerophosphocholine O-acyltransferase activity"/>
    <property type="evidence" value="ECO:0007669"/>
    <property type="project" value="TreeGrafter"/>
</dbReference>
<feature type="transmembrane region" description="Helical" evidence="14">
    <location>
        <begin position="32"/>
        <end position="59"/>
    </location>
</feature>
<keyword evidence="7 14" id="KW-1133">Transmembrane helix</keyword>
<dbReference type="InterPro" id="IPR011992">
    <property type="entry name" value="EF-hand-dom_pair"/>
</dbReference>
<reference evidence="16" key="1">
    <citation type="thesis" date="2021" institute="BYU ScholarsArchive" country="Provo, UT, USA">
        <title>Applications of and Algorithms for Genome Assembly and Genomic Analyses with an Emphasis on Marine Teleosts.</title>
        <authorList>
            <person name="Pickett B.D."/>
        </authorList>
    </citation>
    <scope>NUCLEOTIDE SEQUENCE</scope>
    <source>
        <strain evidence="16">HI-2016</strain>
    </source>
</reference>
<feature type="domain" description="Phospholipid/glycerol acyltransferase" evidence="15">
    <location>
        <begin position="115"/>
        <end position="226"/>
    </location>
</feature>
<keyword evidence="9 14" id="KW-0472">Membrane</keyword>
<dbReference type="Proteomes" id="UP000824540">
    <property type="component" value="Unassembled WGS sequence"/>
</dbReference>